<protein>
    <recommendedName>
        <fullName evidence="2">MD-2-related lipid-recognition domain-containing protein</fullName>
    </recommendedName>
</protein>
<name>A0A2A4IWN2_HELVI</name>
<comment type="caution">
    <text evidence="1">The sequence shown here is derived from an EMBL/GenBank/DDBJ whole genome shotgun (WGS) entry which is preliminary data.</text>
</comment>
<organism evidence="1">
    <name type="scientific">Heliothis virescens</name>
    <name type="common">Tobacco budworm moth</name>
    <dbReference type="NCBI Taxonomy" id="7102"/>
    <lineage>
        <taxon>Eukaryota</taxon>
        <taxon>Metazoa</taxon>
        <taxon>Ecdysozoa</taxon>
        <taxon>Arthropoda</taxon>
        <taxon>Hexapoda</taxon>
        <taxon>Insecta</taxon>
        <taxon>Pterygota</taxon>
        <taxon>Neoptera</taxon>
        <taxon>Endopterygota</taxon>
        <taxon>Lepidoptera</taxon>
        <taxon>Glossata</taxon>
        <taxon>Ditrysia</taxon>
        <taxon>Noctuoidea</taxon>
        <taxon>Noctuidae</taxon>
        <taxon>Heliothinae</taxon>
        <taxon>Heliothis</taxon>
    </lineage>
</organism>
<sequence>MLNTGQYISVVFKNKTSHVGPYDIKFNNYRLCPGPRSKNLTIASSFLVNEKYGSIAYYNCTFISTSKIEELKVTVWNINGKQKSVLWNYKVNKPCQHFLIASTMQQYFPDMRNCVVPPGEYNYKSNYTDIAYKFFGSSFFYGDFSFKMNAISKQGNIMCIQLNALFSKKA</sequence>
<evidence type="ECO:0008006" key="2">
    <source>
        <dbReference type="Google" id="ProtNLM"/>
    </source>
</evidence>
<gene>
    <name evidence="1" type="ORF">B5V51_11181</name>
</gene>
<dbReference type="AlphaFoldDB" id="A0A2A4IWN2"/>
<accession>A0A2A4IWN2</accession>
<evidence type="ECO:0000313" key="1">
    <source>
        <dbReference type="EMBL" id="PCG64131.1"/>
    </source>
</evidence>
<proteinExistence type="predicted"/>
<dbReference type="EMBL" id="NWSH01005551">
    <property type="protein sequence ID" value="PCG64131.1"/>
    <property type="molecule type" value="Genomic_DNA"/>
</dbReference>
<reference evidence="1" key="1">
    <citation type="submission" date="2017-09" db="EMBL/GenBank/DDBJ databases">
        <title>Contemporary evolution of a Lepidopteran species, Heliothis virescens, in response to modern agricultural practices.</title>
        <authorList>
            <person name="Fritz M.L."/>
            <person name="Deyonke A.M."/>
            <person name="Papanicolaou A."/>
            <person name="Micinski S."/>
            <person name="Westbrook J."/>
            <person name="Gould F."/>
        </authorList>
    </citation>
    <scope>NUCLEOTIDE SEQUENCE [LARGE SCALE GENOMIC DNA]</scope>
    <source>
        <strain evidence="1">HvINT-</strain>
        <tissue evidence="1">Whole body</tissue>
    </source>
</reference>